<dbReference type="SUPFAM" id="SSF52743">
    <property type="entry name" value="Subtilisin-like"/>
    <property type="match status" value="1"/>
</dbReference>
<sequence>MKLFFLLLNKHIRNKFIFKKQFLLGLVLSSLLLSPITTYATNKSDIMHIDPIQKSQQRVLSSKTFDPFTFVGATTAWSSYESEKEIIVAVIDTGIDISHEDLASNIWTNTLEIPGNGIDDDGNGYVDDQNGWNFYDNSPILCSYNEKGTSNSANNDDHGTHVAGIIGAIGNNGVGINGVASNVQVKIMPLKVTGGTNGTGRTSSLIKAIQYASNMGASICNISLNTSTYNEELYLTMLKSNMLFVCSAGNQKTNGVNIDEIPTYPASFSLPNIISVSALDTHGQLASYSNYGNDSVEIAAPGSSIYSTLVGNTYGRFTGTSMATPFVSGASAMLMTLNSKYYPSEIKQILVESSTPISSLQGKVVSSGALNITNALSLLETGVHEKDITAPKLKLSKVNGQISIQVSDKQSGVKSLLYLKGNRSKTAFKKGQLGTDVTALTLDLEQGTYTFYCSDWAGNDVIKTITMSR</sequence>
<dbReference type="AlphaFoldDB" id="A0A9D9N6P0"/>
<comment type="caution">
    <text evidence="9">The sequence shown here is derived from an EMBL/GenBank/DDBJ whole genome shotgun (WGS) entry which is preliminary data.</text>
</comment>
<keyword evidence="2 5" id="KW-0645">Protease</keyword>
<dbReference type="InterPro" id="IPR023827">
    <property type="entry name" value="Peptidase_S8_Asp-AS"/>
</dbReference>
<dbReference type="InterPro" id="IPR000209">
    <property type="entry name" value="Peptidase_S8/S53_dom"/>
</dbReference>
<evidence type="ECO:0000256" key="4">
    <source>
        <dbReference type="ARBA" id="ARBA00022825"/>
    </source>
</evidence>
<dbReference type="PROSITE" id="PS00138">
    <property type="entry name" value="SUBTILASE_SER"/>
    <property type="match status" value="1"/>
</dbReference>
<dbReference type="PRINTS" id="PR00723">
    <property type="entry name" value="SUBTILISIN"/>
</dbReference>
<evidence type="ECO:0000256" key="7">
    <source>
        <dbReference type="SAM" id="SignalP"/>
    </source>
</evidence>
<dbReference type="InterPro" id="IPR022398">
    <property type="entry name" value="Peptidase_S8_His-AS"/>
</dbReference>
<dbReference type="Proteomes" id="UP000823618">
    <property type="component" value="Unassembled WGS sequence"/>
</dbReference>
<feature type="active site" description="Charge relay system" evidence="5">
    <location>
        <position position="321"/>
    </location>
</feature>
<dbReference type="PROSITE" id="PS51892">
    <property type="entry name" value="SUBTILASE"/>
    <property type="match status" value="1"/>
</dbReference>
<feature type="signal peptide" evidence="7">
    <location>
        <begin position="1"/>
        <end position="40"/>
    </location>
</feature>
<dbReference type="GO" id="GO:0004252">
    <property type="term" value="F:serine-type endopeptidase activity"/>
    <property type="evidence" value="ECO:0007669"/>
    <property type="project" value="UniProtKB-UniRule"/>
</dbReference>
<evidence type="ECO:0000313" key="9">
    <source>
        <dbReference type="EMBL" id="MBO8462526.1"/>
    </source>
</evidence>
<keyword evidence="4 5" id="KW-0720">Serine protease</keyword>
<dbReference type="GO" id="GO:0006508">
    <property type="term" value="P:proteolysis"/>
    <property type="evidence" value="ECO:0007669"/>
    <property type="project" value="UniProtKB-KW"/>
</dbReference>
<dbReference type="InterPro" id="IPR034204">
    <property type="entry name" value="PfSUB1-like_cat_dom"/>
</dbReference>
<dbReference type="Gene3D" id="3.40.50.200">
    <property type="entry name" value="Peptidase S8/S53 domain"/>
    <property type="match status" value="1"/>
</dbReference>
<evidence type="ECO:0000256" key="2">
    <source>
        <dbReference type="ARBA" id="ARBA00022670"/>
    </source>
</evidence>
<dbReference type="EMBL" id="JADIML010000032">
    <property type="protein sequence ID" value="MBO8462526.1"/>
    <property type="molecule type" value="Genomic_DNA"/>
</dbReference>
<evidence type="ECO:0000256" key="1">
    <source>
        <dbReference type="ARBA" id="ARBA00011073"/>
    </source>
</evidence>
<dbReference type="InterPro" id="IPR023828">
    <property type="entry name" value="Peptidase_S8_Ser-AS"/>
</dbReference>
<dbReference type="InterPro" id="IPR051048">
    <property type="entry name" value="Peptidase_S8/S53_subtilisin"/>
</dbReference>
<gene>
    <name evidence="9" type="ORF">IAC13_01185</name>
</gene>
<evidence type="ECO:0000259" key="8">
    <source>
        <dbReference type="Pfam" id="PF00082"/>
    </source>
</evidence>
<evidence type="ECO:0000313" key="10">
    <source>
        <dbReference type="Proteomes" id="UP000823618"/>
    </source>
</evidence>
<organism evidence="9 10">
    <name type="scientific">Candidatus Scybalomonas excrementavium</name>
    <dbReference type="NCBI Taxonomy" id="2840943"/>
    <lineage>
        <taxon>Bacteria</taxon>
        <taxon>Bacillati</taxon>
        <taxon>Bacillota</taxon>
        <taxon>Clostridia</taxon>
        <taxon>Lachnospirales</taxon>
        <taxon>Lachnospiraceae</taxon>
        <taxon>Lachnospiraceae incertae sedis</taxon>
        <taxon>Candidatus Scybalomonas</taxon>
    </lineage>
</organism>
<keyword evidence="7" id="KW-0732">Signal</keyword>
<reference evidence="9" key="1">
    <citation type="submission" date="2020-10" db="EMBL/GenBank/DDBJ databases">
        <authorList>
            <person name="Gilroy R."/>
        </authorList>
    </citation>
    <scope>NUCLEOTIDE SEQUENCE</scope>
    <source>
        <strain evidence="9">E3-2379</strain>
    </source>
</reference>
<dbReference type="Pfam" id="PF00082">
    <property type="entry name" value="Peptidase_S8"/>
    <property type="match status" value="1"/>
</dbReference>
<dbReference type="InterPro" id="IPR036852">
    <property type="entry name" value="Peptidase_S8/S53_dom_sf"/>
</dbReference>
<accession>A0A9D9N6P0</accession>
<reference evidence="9" key="2">
    <citation type="journal article" date="2021" name="PeerJ">
        <title>Extensive microbial diversity within the chicken gut microbiome revealed by metagenomics and culture.</title>
        <authorList>
            <person name="Gilroy R."/>
            <person name="Ravi A."/>
            <person name="Getino M."/>
            <person name="Pursley I."/>
            <person name="Horton D.L."/>
            <person name="Alikhan N.F."/>
            <person name="Baker D."/>
            <person name="Gharbi K."/>
            <person name="Hall N."/>
            <person name="Watson M."/>
            <person name="Adriaenssens E.M."/>
            <person name="Foster-Nyarko E."/>
            <person name="Jarju S."/>
            <person name="Secka A."/>
            <person name="Antonio M."/>
            <person name="Oren A."/>
            <person name="Chaudhuri R.R."/>
            <person name="La Ragione R."/>
            <person name="Hildebrand F."/>
            <person name="Pallen M.J."/>
        </authorList>
    </citation>
    <scope>NUCLEOTIDE SEQUENCE</scope>
    <source>
        <strain evidence="9">E3-2379</strain>
    </source>
</reference>
<evidence type="ECO:0000256" key="6">
    <source>
        <dbReference type="RuleBase" id="RU003355"/>
    </source>
</evidence>
<comment type="similarity">
    <text evidence="1 5 6">Belongs to the peptidase S8 family.</text>
</comment>
<feature type="chain" id="PRO_5039161623" evidence="7">
    <location>
        <begin position="41"/>
        <end position="469"/>
    </location>
</feature>
<feature type="active site" description="Charge relay system" evidence="5">
    <location>
        <position position="158"/>
    </location>
</feature>
<evidence type="ECO:0000256" key="5">
    <source>
        <dbReference type="PROSITE-ProRule" id="PRU01240"/>
    </source>
</evidence>
<evidence type="ECO:0000256" key="3">
    <source>
        <dbReference type="ARBA" id="ARBA00022801"/>
    </source>
</evidence>
<name>A0A9D9N6P0_9FIRM</name>
<dbReference type="PROSITE" id="PS00136">
    <property type="entry name" value="SUBTILASE_ASP"/>
    <property type="match status" value="1"/>
</dbReference>
<dbReference type="InterPro" id="IPR015500">
    <property type="entry name" value="Peptidase_S8_subtilisin-rel"/>
</dbReference>
<dbReference type="PANTHER" id="PTHR43399:SF4">
    <property type="entry name" value="CELL WALL-ASSOCIATED PROTEASE"/>
    <property type="match status" value="1"/>
</dbReference>
<feature type="active site" description="Charge relay system" evidence="5">
    <location>
        <position position="92"/>
    </location>
</feature>
<dbReference type="PROSITE" id="PS00137">
    <property type="entry name" value="SUBTILASE_HIS"/>
    <property type="match status" value="1"/>
</dbReference>
<dbReference type="PANTHER" id="PTHR43399">
    <property type="entry name" value="SUBTILISIN-RELATED"/>
    <property type="match status" value="1"/>
</dbReference>
<protein>
    <submittedName>
        <fullName evidence="9">S8 family serine peptidase</fullName>
    </submittedName>
</protein>
<proteinExistence type="inferred from homology"/>
<keyword evidence="3 5" id="KW-0378">Hydrolase</keyword>
<feature type="domain" description="Peptidase S8/S53" evidence="8">
    <location>
        <begin position="84"/>
        <end position="355"/>
    </location>
</feature>
<dbReference type="CDD" id="cd07473">
    <property type="entry name" value="Peptidases_S8_Subtilisin_like"/>
    <property type="match status" value="1"/>
</dbReference>